<evidence type="ECO:0000259" key="16">
    <source>
        <dbReference type="SMART" id="SM01360"/>
    </source>
</evidence>
<reference evidence="18" key="1">
    <citation type="submission" date="2020-10" db="EMBL/GenBank/DDBJ databases">
        <title>Unveiling of a novel bifunctional photoreceptor, Dualchrome1, isolated from a cosmopolitan green alga.</title>
        <authorList>
            <person name="Suzuki S."/>
            <person name="Kawachi M."/>
        </authorList>
    </citation>
    <scope>NUCLEOTIDE SEQUENCE</scope>
    <source>
        <strain evidence="18">NIES 2893</strain>
    </source>
</reference>
<name>A0A830H7Y1_9CHLO</name>
<keyword evidence="11" id="KW-0472">Membrane</keyword>
<feature type="compositionally biased region" description="Pro residues" evidence="15">
    <location>
        <begin position="1401"/>
        <end position="1410"/>
    </location>
</feature>
<evidence type="ECO:0000256" key="6">
    <source>
        <dbReference type="ARBA" id="ARBA00022842"/>
    </source>
</evidence>
<dbReference type="PANTHER" id="PTHR11412:SF136">
    <property type="entry name" value="CD109 ANTIGEN"/>
    <property type="match status" value="1"/>
</dbReference>
<keyword evidence="13" id="KW-1015">Disulfide bond</keyword>
<evidence type="ECO:0000256" key="2">
    <source>
        <dbReference type="ARBA" id="ARBA00013242"/>
    </source>
</evidence>
<dbReference type="Pfam" id="PF03030">
    <property type="entry name" value="H_PPase"/>
    <property type="match status" value="1"/>
</dbReference>
<dbReference type="OrthoDB" id="9998011at2759"/>
<protein>
    <recommendedName>
        <fullName evidence="2">H(+)-exporting diphosphatase</fullName>
        <ecNumber evidence="2">7.1.3.1</ecNumber>
    </recommendedName>
</protein>
<organism evidence="18 19">
    <name type="scientific">Pycnococcus provasolii</name>
    <dbReference type="NCBI Taxonomy" id="41880"/>
    <lineage>
        <taxon>Eukaryota</taxon>
        <taxon>Viridiplantae</taxon>
        <taxon>Chlorophyta</taxon>
        <taxon>Pseudoscourfieldiophyceae</taxon>
        <taxon>Pseudoscourfieldiales</taxon>
        <taxon>Pycnococcaceae</taxon>
        <taxon>Pycnococcus</taxon>
    </lineage>
</organism>
<dbReference type="GO" id="GO:0012505">
    <property type="term" value="C:endomembrane system"/>
    <property type="evidence" value="ECO:0007669"/>
    <property type="project" value="UniProtKB-SubCell"/>
</dbReference>
<dbReference type="InterPro" id="IPR008733">
    <property type="entry name" value="PEX11"/>
</dbReference>
<dbReference type="SMART" id="SM01419">
    <property type="entry name" value="Thiol-ester_cl"/>
    <property type="match status" value="1"/>
</dbReference>
<evidence type="ECO:0000256" key="1">
    <source>
        <dbReference type="ARBA" id="ARBA00004127"/>
    </source>
</evidence>
<evidence type="ECO:0000256" key="11">
    <source>
        <dbReference type="ARBA" id="ARBA00023136"/>
    </source>
</evidence>
<dbReference type="SMART" id="SM01361">
    <property type="entry name" value="A2M_recep"/>
    <property type="match status" value="1"/>
</dbReference>
<dbReference type="SUPFAM" id="SSF49410">
    <property type="entry name" value="Alpha-macroglobulin receptor domain"/>
    <property type="match status" value="1"/>
</dbReference>
<dbReference type="GO" id="GO:0004427">
    <property type="term" value="F:inorganic diphosphate phosphatase activity"/>
    <property type="evidence" value="ECO:0007669"/>
    <property type="project" value="InterPro"/>
</dbReference>
<keyword evidence="7" id="KW-0882">Thioester bond</keyword>
<keyword evidence="8" id="KW-1278">Translocase</keyword>
<feature type="domain" description="Alpha-macroglobulin receptor-binding" evidence="17">
    <location>
        <begin position="1274"/>
        <end position="1368"/>
    </location>
</feature>
<evidence type="ECO:0000313" key="19">
    <source>
        <dbReference type="Proteomes" id="UP000660262"/>
    </source>
</evidence>
<dbReference type="InterPro" id="IPR036595">
    <property type="entry name" value="A-macroglobulin_rcpt-bd_sf"/>
</dbReference>
<comment type="subcellular location">
    <subcellularLocation>
        <location evidence="1">Endomembrane system</location>
        <topology evidence="1">Multi-pass membrane protein</topology>
    </subcellularLocation>
    <subcellularLocation>
        <location evidence="14">Peroxisome membrane</location>
    </subcellularLocation>
</comment>
<keyword evidence="3" id="KW-0813">Transport</keyword>
<dbReference type="InterPro" id="IPR004131">
    <property type="entry name" value="PPase-energised_H-pump"/>
</dbReference>
<dbReference type="InterPro" id="IPR047565">
    <property type="entry name" value="Alpha-macroglob_thiol-ester_cl"/>
</dbReference>
<dbReference type="Pfam" id="PF07677">
    <property type="entry name" value="A2M_recep"/>
    <property type="match status" value="1"/>
</dbReference>
<dbReference type="Pfam" id="PF07678">
    <property type="entry name" value="TED_complement"/>
    <property type="match status" value="1"/>
</dbReference>
<dbReference type="PROSITE" id="PS00477">
    <property type="entry name" value="ALPHA_2_MACROGLOBULIN"/>
    <property type="match status" value="1"/>
</dbReference>
<dbReference type="InterPro" id="IPR013783">
    <property type="entry name" value="Ig-like_fold"/>
</dbReference>
<dbReference type="InterPro" id="IPR050473">
    <property type="entry name" value="A2M/Complement_sys"/>
</dbReference>
<keyword evidence="5" id="KW-0732">Signal</keyword>
<dbReference type="PANTHER" id="PTHR11412">
    <property type="entry name" value="MACROGLOBULIN / COMPLEMENT"/>
    <property type="match status" value="1"/>
</dbReference>
<dbReference type="Gene3D" id="2.20.130.20">
    <property type="match status" value="1"/>
</dbReference>
<dbReference type="Pfam" id="PF00207">
    <property type="entry name" value="A2M"/>
    <property type="match status" value="1"/>
</dbReference>
<dbReference type="InterPro" id="IPR008930">
    <property type="entry name" value="Terpenoid_cyclase/PrenylTrfase"/>
</dbReference>
<evidence type="ECO:0000256" key="3">
    <source>
        <dbReference type="ARBA" id="ARBA00022448"/>
    </source>
</evidence>
<dbReference type="Gene3D" id="2.60.120.1540">
    <property type="match status" value="1"/>
</dbReference>
<evidence type="ECO:0000256" key="13">
    <source>
        <dbReference type="ARBA" id="ARBA00023157"/>
    </source>
</evidence>
<dbReference type="Proteomes" id="UP000660262">
    <property type="component" value="Unassembled WGS sequence"/>
</dbReference>
<dbReference type="GO" id="GO:0016559">
    <property type="term" value="P:peroxisome fission"/>
    <property type="evidence" value="ECO:0007669"/>
    <property type="project" value="InterPro"/>
</dbReference>
<evidence type="ECO:0000256" key="4">
    <source>
        <dbReference type="ARBA" id="ARBA00022692"/>
    </source>
</evidence>
<dbReference type="Gene3D" id="2.60.40.690">
    <property type="entry name" value="Alpha-macroglobulin, receptor-binding domain"/>
    <property type="match status" value="1"/>
</dbReference>
<proteinExistence type="predicted"/>
<dbReference type="Pfam" id="PF05648">
    <property type="entry name" value="PEX11"/>
    <property type="match status" value="1"/>
</dbReference>
<accession>A0A830H7Y1</accession>
<dbReference type="InterPro" id="IPR019742">
    <property type="entry name" value="MacrogloblnA2_CS"/>
</dbReference>
<evidence type="ECO:0000256" key="8">
    <source>
        <dbReference type="ARBA" id="ARBA00022967"/>
    </source>
</evidence>
<dbReference type="EMBL" id="BNJQ01000004">
    <property type="protein sequence ID" value="GHP02778.1"/>
    <property type="molecule type" value="Genomic_DNA"/>
</dbReference>
<dbReference type="GO" id="GO:0005615">
    <property type="term" value="C:extracellular space"/>
    <property type="evidence" value="ECO:0007669"/>
    <property type="project" value="InterPro"/>
</dbReference>
<evidence type="ECO:0000259" key="17">
    <source>
        <dbReference type="SMART" id="SM01361"/>
    </source>
</evidence>
<dbReference type="InterPro" id="IPR001599">
    <property type="entry name" value="Macroglobln_a2"/>
</dbReference>
<evidence type="ECO:0000313" key="18">
    <source>
        <dbReference type="EMBL" id="GHP02778.1"/>
    </source>
</evidence>
<feature type="region of interest" description="Disordered" evidence="15">
    <location>
        <begin position="1375"/>
        <end position="1410"/>
    </location>
</feature>
<keyword evidence="9" id="KW-1133">Transmembrane helix</keyword>
<gene>
    <name evidence="18" type="ORF">PPROV_000153300</name>
</gene>
<dbReference type="GO" id="GO:0009678">
    <property type="term" value="F:diphosphate hydrolysis-driven proton transmembrane transporter activity"/>
    <property type="evidence" value="ECO:0007669"/>
    <property type="project" value="UniProtKB-EC"/>
</dbReference>
<dbReference type="SUPFAM" id="SSF48239">
    <property type="entry name" value="Terpenoid cyclases/Protein prenyltransferases"/>
    <property type="match status" value="1"/>
</dbReference>
<evidence type="ECO:0000256" key="12">
    <source>
        <dbReference type="ARBA" id="ARBA00023140"/>
    </source>
</evidence>
<dbReference type="GO" id="GO:0005778">
    <property type="term" value="C:peroxisomal membrane"/>
    <property type="evidence" value="ECO:0007669"/>
    <property type="project" value="UniProtKB-SubCell"/>
</dbReference>
<keyword evidence="12" id="KW-0576">Peroxisome</keyword>
<dbReference type="Gene3D" id="1.50.10.20">
    <property type="match status" value="1"/>
</dbReference>
<feature type="domain" description="Alpha-2-macroglobulin" evidence="16">
    <location>
        <begin position="576"/>
        <end position="666"/>
    </location>
</feature>
<dbReference type="Gene3D" id="2.60.40.10">
    <property type="entry name" value="Immunoglobulins"/>
    <property type="match status" value="2"/>
</dbReference>
<evidence type="ECO:0000256" key="14">
    <source>
        <dbReference type="ARBA" id="ARBA00046271"/>
    </source>
</evidence>
<evidence type="ECO:0000256" key="10">
    <source>
        <dbReference type="ARBA" id="ARBA00023065"/>
    </source>
</evidence>
<dbReference type="InterPro" id="IPR009048">
    <property type="entry name" value="A-macroglobulin_rcpt-bd"/>
</dbReference>
<keyword evidence="6" id="KW-0460">Magnesium</keyword>
<keyword evidence="10" id="KW-0406">Ion transport</keyword>
<dbReference type="InterPro" id="IPR011626">
    <property type="entry name" value="Alpha-macroglobulin_TED"/>
</dbReference>
<sequence>MSVLLDRTDAFLKTRNGIDKSLKVICYASKWYAFSLAAKTPAEDARALSRRAAALGSACSDARAAMRLGKFLGNIRGLRDALSELAASSSSTSPQQKSRDTMLKLATVLCELGEGAHYFVEQARWLARRGVIDKKHAEPLLKLSTTLELVGYAGELPMLFIKWGNAAAIERACRAKATARDADASSIVKFSKEAAQARGKGRRLMLEYLAVLADAAVALGDLGVSERLAHPPVEAAFSLFSALVNGGLNTARQISFAFLCSGAAVAYALHLAKGVMAQPAGNSKMQEIALAIQEGSSAFLKREYKLLSVFVAAVAILLTVVNQDPMTAMCFVSGALVSAVTGWLGGSGALCAAESSSFGQRQGALPGGGATGTAYARLYVSCQWWQYQRNVPSAKESDLTSDGYKLVTTTEPQDLVDGASKFTFSGIAASEALQCLGQYNTQFHAATLRVEAYVYEVTSGKTTKETVDVPLRYGQLYDMSVLSSYQYMPGRPYNLRAKVTLPDGSPAPAGVTFYMKIIRTAYVREAYNDDEGSQNEILPVTTSGDGTIVLDVDTNDSADSCCTNAGKKTRKFFPETWIFSSAYLGESTSGAFRTTVPDTMTTWMLHSYGISSSGLSLGSAISNLTVAKPLYVRASLPYSVLRDEVATIRVGVFNGKSSAANVELNVAAASASSDALKILCVDGSASTSGDSANGCRSSLQVAPSSSAVFVVQVQALAIGVQRIVTSATSTDGLTDTIEQQLLVEPPGETEEIPLNEMLMLDASSESSTKEVKMETIVPTGAIAPRFVFSATGDIMGPSMEGIENLLQVPYGCGEQNMISLAPNVYVLDYLKATSAEGDPVYTRALSQGTANMAKGYQRQLQYMHSDGSFSAFGEQSACGCGFGDVRAEGANEENKAYGSTWLTAFVLRVFAGVSKYTYVDESILNKAKDYLLSVQKSDGSFEERGRVIHQEMMGGVADKELSLTAYVLLSLAEAGAGIVTDAPTSTAQLVSQRVGSATGGYGVAIGAYALQAACKTWGSQMCTLANSAQQALDKIKVQGGGGVHWVGGTGEAPSSKAEPVQEDMRIAMFAPPRTKSSDVETTAYALLSVTRSQQNDLANLVATGMAVVRWLSNQRNGQGGFRSTQDTVVALQALSSYSMATSSLAGAHALEVDFAAPIVGSLLPKKITIDDSTSKVLQRFDLDSKTVPIAADGSIKFELSASGKGVALVQLVLRYNKLGKAADNPSYTIDVTWRPTSPIVNLTSAKRRSGESQYPAKANVTACFAPTSEIKNDPGMTLVRVQAFSGYEFDADALQELTEMPGSIVQRADVDAKGADLYVDSQARGYSFREKICLTLPANKAHDVSGLGPATASVQAYYNPETKAAISTESKALLDTKSSGDGGSGHPVSVGGEPVTTRAPYIPPEKPPPVPTSGAQNLRWFVAATAVVIGVLFA</sequence>
<evidence type="ECO:0000256" key="9">
    <source>
        <dbReference type="ARBA" id="ARBA00022989"/>
    </source>
</evidence>
<evidence type="ECO:0000256" key="5">
    <source>
        <dbReference type="ARBA" id="ARBA00022729"/>
    </source>
</evidence>
<dbReference type="GO" id="GO:0004866">
    <property type="term" value="F:endopeptidase inhibitor activity"/>
    <property type="evidence" value="ECO:0007669"/>
    <property type="project" value="InterPro"/>
</dbReference>
<keyword evidence="4" id="KW-0812">Transmembrane</keyword>
<evidence type="ECO:0000256" key="15">
    <source>
        <dbReference type="SAM" id="MobiDB-lite"/>
    </source>
</evidence>
<evidence type="ECO:0000256" key="7">
    <source>
        <dbReference type="ARBA" id="ARBA00022966"/>
    </source>
</evidence>
<dbReference type="EC" id="7.1.3.1" evidence="2"/>
<dbReference type="SMART" id="SM01360">
    <property type="entry name" value="A2M"/>
    <property type="match status" value="1"/>
</dbReference>
<comment type="caution">
    <text evidence="18">The sequence shown here is derived from an EMBL/GenBank/DDBJ whole genome shotgun (WGS) entry which is preliminary data.</text>
</comment>
<keyword evidence="19" id="KW-1185">Reference proteome</keyword>